<proteinExistence type="predicted"/>
<name>A0A7T0KMJ1_9CORY</name>
<sequence length="367" mass="39704">MAYVLIFLALLALAAAAALWFADSGERKRVPAPPRPRPEHPKPPESDAKEPAPEPEPEPEPTPKPEPAREPEPEPEPELAPAKVSTKVPTPHRTSGLQLPGSARRERRAWAQAKGFEFSRTDELLGGEWQRGAAATGAQPKDVASGTAFGHDTHVMDIGGVTVMAMRTGEVSDMVVDFRRDGFVADSSADLVEVERVESFTVYATQAGPAQRFLDIRVRTALEQFPATVTAAWCESEWVLAQTAKNSTPEDWDAMLAPLALLADAARVLPPRSWGSVEFGYPTREMTGVDVEGGVEKQEAPGSTLVKRPDEPRQMPTRTTGTVRGALERRALGGDEVEAIADGPVADQPTDLTRVRREQAPPSIFGD</sequence>
<protein>
    <recommendedName>
        <fullName evidence="5">Secreted or membrane protein</fullName>
    </recommendedName>
</protein>
<dbReference type="RefSeq" id="WP_165002342.1">
    <property type="nucleotide sequence ID" value="NZ_CP064955.1"/>
</dbReference>
<gene>
    <name evidence="3" type="ORF">G7Y29_09515</name>
</gene>
<feature type="region of interest" description="Disordered" evidence="1">
    <location>
        <begin position="24"/>
        <end position="105"/>
    </location>
</feature>
<feature type="compositionally biased region" description="Basic and acidic residues" evidence="1">
    <location>
        <begin position="36"/>
        <end position="52"/>
    </location>
</feature>
<evidence type="ECO:0000256" key="2">
    <source>
        <dbReference type="SAM" id="SignalP"/>
    </source>
</evidence>
<keyword evidence="2" id="KW-0732">Signal</keyword>
<evidence type="ECO:0000313" key="3">
    <source>
        <dbReference type="EMBL" id="QPK83064.1"/>
    </source>
</evidence>
<feature type="compositionally biased region" description="Basic and acidic residues" evidence="1">
    <location>
        <begin position="61"/>
        <end position="72"/>
    </location>
</feature>
<dbReference type="KEGG" id="cqn:G7Y29_09515"/>
<feature type="chain" id="PRO_5038446772" description="Secreted or membrane protein" evidence="2">
    <location>
        <begin position="18"/>
        <end position="367"/>
    </location>
</feature>
<feature type="signal peptide" evidence="2">
    <location>
        <begin position="1"/>
        <end position="17"/>
    </location>
</feature>
<accession>A0A7T0KMJ1</accession>
<dbReference type="InterPro" id="IPR049726">
    <property type="entry name" value="TtfA-like_core"/>
</dbReference>
<keyword evidence="4" id="KW-1185">Reference proteome</keyword>
<evidence type="ECO:0000313" key="4">
    <source>
        <dbReference type="Proteomes" id="UP000594586"/>
    </source>
</evidence>
<organism evidence="3 4">
    <name type="scientific">Corynebacterium qintianiae</name>
    <dbReference type="NCBI Taxonomy" id="2709392"/>
    <lineage>
        <taxon>Bacteria</taxon>
        <taxon>Bacillati</taxon>
        <taxon>Actinomycetota</taxon>
        <taxon>Actinomycetes</taxon>
        <taxon>Mycobacteriales</taxon>
        <taxon>Corynebacteriaceae</taxon>
        <taxon>Corynebacterium</taxon>
    </lineage>
</organism>
<feature type="region of interest" description="Disordered" evidence="1">
    <location>
        <begin position="288"/>
        <end position="367"/>
    </location>
</feature>
<dbReference type="CDD" id="cd21904">
    <property type="entry name" value="TtfA-like"/>
    <property type="match status" value="1"/>
</dbReference>
<dbReference type="Proteomes" id="UP000594586">
    <property type="component" value="Chromosome"/>
</dbReference>
<evidence type="ECO:0000256" key="1">
    <source>
        <dbReference type="SAM" id="MobiDB-lite"/>
    </source>
</evidence>
<dbReference type="EMBL" id="CP064955">
    <property type="protein sequence ID" value="QPK83064.1"/>
    <property type="molecule type" value="Genomic_DNA"/>
</dbReference>
<dbReference type="AlphaFoldDB" id="A0A7T0KMJ1"/>
<reference evidence="3 4" key="1">
    <citation type="submission" date="2020-11" db="EMBL/GenBank/DDBJ databases">
        <title>Corynebacterium sp. MC1420.</title>
        <authorList>
            <person name="Zhou J."/>
        </authorList>
    </citation>
    <scope>NUCLEOTIDE SEQUENCE [LARGE SCALE GENOMIC DNA]</scope>
    <source>
        <strain evidence="3 4">MC1420</strain>
    </source>
</reference>
<evidence type="ECO:0008006" key="5">
    <source>
        <dbReference type="Google" id="ProtNLM"/>
    </source>
</evidence>